<feature type="region of interest" description="Disordered" evidence="3">
    <location>
        <begin position="506"/>
        <end position="555"/>
    </location>
</feature>
<dbReference type="Pfam" id="PF01803">
    <property type="entry name" value="LIM_bind"/>
    <property type="match status" value="1"/>
</dbReference>
<feature type="compositionally biased region" description="Pro residues" evidence="3">
    <location>
        <begin position="40"/>
        <end position="52"/>
    </location>
</feature>
<name>A0A267DRD8_9PLAT</name>
<feature type="compositionally biased region" description="Pro residues" evidence="3">
    <location>
        <begin position="67"/>
        <end position="86"/>
    </location>
</feature>
<reference evidence="5 6" key="1">
    <citation type="submission" date="2017-06" db="EMBL/GenBank/DDBJ databases">
        <title>A platform for efficient transgenesis in Macrostomum lignano, a flatworm model organism for stem cell research.</title>
        <authorList>
            <person name="Berezikov E."/>
        </authorList>
    </citation>
    <scope>NUCLEOTIDE SEQUENCE [LARGE SCALE GENOMIC DNA]</scope>
    <source>
        <strain evidence="5">DV1</strain>
        <tissue evidence="5">Whole organism</tissue>
    </source>
</reference>
<evidence type="ECO:0000256" key="3">
    <source>
        <dbReference type="SAM" id="MobiDB-lite"/>
    </source>
</evidence>
<evidence type="ECO:0000256" key="2">
    <source>
        <dbReference type="PROSITE-ProRule" id="PRU01302"/>
    </source>
</evidence>
<gene>
    <name evidence="5" type="ORF">BOX15_Mlig029780g1</name>
</gene>
<feature type="compositionally biased region" description="Low complexity" evidence="3">
    <location>
        <begin position="418"/>
        <end position="430"/>
    </location>
</feature>
<sequence length="555" mass="58753">GCQQCVGSPVVIHKQRCGHKITGYQPATILDPVYFMRTGPPGPPPPPPPPQHLHPMLHHGQHLHPPTMRPPLPPHTFVPGPPPGPMGPGQTSGDLRVHDLNNRLTQRPRDTPMLWWDAFGAEFFEDDAQLQVSLMEEDGVALPPKSYCIGRSLIPRFFHQLMDACEEAYLWLRAPHEMLMQSPAPHLPPTLVLTCDAAELVTSYVRNQPCLCKVLADIRLVLEFAWNERARIRLWRMDIRGYNELLPRSHAQQQPLMPHQSGSNGPSCLPLSTAKPVSKAGLPPQVVHMLQASTVLEPMQAMMALQKCSDLEPRECLKQMLQQRWQRMPSGPGGDVSSGFVVAGLHGGPTAVPAVAPGGVAVAAAPATSGKARGGAGAKVPRSRKRTKNTAENNLATGGEAKPTGGGGRGGGGRKRNAGAAAAAASGQARPSMPQPMDPAQPGEVMVVGEPGLMGGQACQEDERLITRLENSRFVAMNRFGAPPSAVAALSHSQPSSTSVALTMPAASASLSTSSAVPLPASPIPTSGSAATPTASDQLQPPPHALTKAVSPSHS</sequence>
<proteinExistence type="inferred from homology"/>
<organism evidence="5 6">
    <name type="scientific">Macrostomum lignano</name>
    <dbReference type="NCBI Taxonomy" id="282301"/>
    <lineage>
        <taxon>Eukaryota</taxon>
        <taxon>Metazoa</taxon>
        <taxon>Spiralia</taxon>
        <taxon>Lophotrochozoa</taxon>
        <taxon>Platyhelminthes</taxon>
        <taxon>Rhabditophora</taxon>
        <taxon>Macrostomorpha</taxon>
        <taxon>Macrostomida</taxon>
        <taxon>Macrostomidae</taxon>
        <taxon>Macrostomum</taxon>
    </lineage>
</organism>
<comment type="similarity">
    <text evidence="1 2">Belongs to the LDB family.</text>
</comment>
<dbReference type="Pfam" id="PF17916">
    <property type="entry name" value="LID"/>
    <property type="match status" value="1"/>
</dbReference>
<dbReference type="InterPro" id="IPR041363">
    <property type="entry name" value="LID"/>
</dbReference>
<protein>
    <recommendedName>
        <fullName evidence="4">LIM interaction domain-containing protein</fullName>
    </recommendedName>
</protein>
<comment type="caution">
    <text evidence="5">The sequence shown here is derived from an EMBL/GenBank/DDBJ whole genome shotgun (WGS) entry which is preliminary data.</text>
</comment>
<feature type="compositionally biased region" description="Low complexity" evidence="3">
    <location>
        <begin position="506"/>
        <end position="519"/>
    </location>
</feature>
<feature type="compositionally biased region" description="Polar residues" evidence="3">
    <location>
        <begin position="524"/>
        <end position="539"/>
    </location>
</feature>
<dbReference type="STRING" id="282301.A0A267DRD8"/>
<evidence type="ECO:0000313" key="6">
    <source>
        <dbReference type="Proteomes" id="UP000215902"/>
    </source>
</evidence>
<evidence type="ECO:0000313" key="5">
    <source>
        <dbReference type="EMBL" id="PAA51102.1"/>
    </source>
</evidence>
<dbReference type="InterPro" id="IPR029005">
    <property type="entry name" value="LIM-bd/SEUSS"/>
</dbReference>
<dbReference type="EMBL" id="NIVC01003504">
    <property type="protein sequence ID" value="PAA51102.1"/>
    <property type="molecule type" value="Genomic_DNA"/>
</dbReference>
<dbReference type="PANTHER" id="PTHR10378">
    <property type="entry name" value="LIM DOMAIN-BINDING PROTEIN"/>
    <property type="match status" value="1"/>
</dbReference>
<accession>A0A267DRD8</accession>
<dbReference type="OrthoDB" id="774557at2759"/>
<evidence type="ECO:0000259" key="4">
    <source>
        <dbReference type="PROSITE" id="PS51957"/>
    </source>
</evidence>
<evidence type="ECO:0000256" key="1">
    <source>
        <dbReference type="ARBA" id="ARBA00006928"/>
    </source>
</evidence>
<dbReference type="GO" id="GO:0030274">
    <property type="term" value="F:LIM domain binding"/>
    <property type="evidence" value="ECO:0007669"/>
    <property type="project" value="UniProtKB-UniRule"/>
</dbReference>
<dbReference type="AlphaFoldDB" id="A0A267DRD8"/>
<feature type="region of interest" description="Disordered" evidence="3">
    <location>
        <begin position="37"/>
        <end position="96"/>
    </location>
</feature>
<feature type="region of interest" description="Disordered" evidence="3">
    <location>
        <begin position="367"/>
        <end position="436"/>
    </location>
</feature>
<feature type="domain" description="LIM interaction" evidence="4">
    <location>
        <begin position="444"/>
        <end position="483"/>
    </location>
</feature>
<keyword evidence="6" id="KW-1185">Reference proteome</keyword>
<dbReference type="PROSITE" id="PS51957">
    <property type="entry name" value="LID"/>
    <property type="match status" value="1"/>
</dbReference>
<feature type="non-terminal residue" evidence="5">
    <location>
        <position position="1"/>
    </location>
</feature>
<dbReference type="Proteomes" id="UP000215902">
    <property type="component" value="Unassembled WGS sequence"/>
</dbReference>